<dbReference type="Pfam" id="PF10048">
    <property type="entry name" value="DUF2282"/>
    <property type="match status" value="1"/>
</dbReference>
<evidence type="ECO:0000256" key="1">
    <source>
        <dbReference type="SAM" id="SignalP"/>
    </source>
</evidence>
<protein>
    <submittedName>
        <fullName evidence="2">DUF2282 domain-containing protein</fullName>
    </submittedName>
</protein>
<comment type="caution">
    <text evidence="2">The sequence shown here is derived from an EMBL/GenBank/DDBJ whole genome shotgun (WGS) entry which is preliminary data.</text>
</comment>
<feature type="signal peptide" evidence="1">
    <location>
        <begin position="1"/>
        <end position="28"/>
    </location>
</feature>
<keyword evidence="3" id="KW-1185">Reference proteome</keyword>
<evidence type="ECO:0000313" key="2">
    <source>
        <dbReference type="EMBL" id="MFG1374155.1"/>
    </source>
</evidence>
<dbReference type="RefSeq" id="WP_393993819.1">
    <property type="nucleotide sequence ID" value="NZ_JBAFVH010000010.1"/>
</dbReference>
<organism evidence="2 3">
    <name type="scientific">Xanthobacter oligotrophicus</name>
    <dbReference type="NCBI Taxonomy" id="2607286"/>
    <lineage>
        <taxon>Bacteria</taxon>
        <taxon>Pseudomonadati</taxon>
        <taxon>Pseudomonadota</taxon>
        <taxon>Alphaproteobacteria</taxon>
        <taxon>Hyphomicrobiales</taxon>
        <taxon>Xanthobacteraceae</taxon>
        <taxon>Xanthobacter</taxon>
    </lineage>
</organism>
<keyword evidence="1" id="KW-0732">Signal</keyword>
<accession>A0ABW6ZZI2</accession>
<evidence type="ECO:0000313" key="3">
    <source>
        <dbReference type="Proteomes" id="UP001604002"/>
    </source>
</evidence>
<name>A0ABW6ZZI2_9HYPH</name>
<feature type="chain" id="PRO_5047384837" evidence="1">
    <location>
        <begin position="29"/>
        <end position="110"/>
    </location>
</feature>
<dbReference type="Proteomes" id="UP001604002">
    <property type="component" value="Unassembled WGS sequence"/>
</dbReference>
<sequence>MSDRTLSALVAGAFAAALGALCVTPATAQEFTPAQKKIQAEHTEQVKSGKVEPCFGTALKGQNDCYAGAGTTCAGTSTADYQGNAFKLVPKGTCTTLSTPKGQGSLTPKA</sequence>
<dbReference type="InterPro" id="IPR018740">
    <property type="entry name" value="DUF2282_membr"/>
</dbReference>
<reference evidence="2 3" key="1">
    <citation type="submission" date="2024-02" db="EMBL/GenBank/DDBJ databases">
        <title>Expansion and revision of Xanthobacter and proposal of Roseixanthobacter gen. nov.</title>
        <authorList>
            <person name="Soltysiak M.P.M."/>
            <person name="Jalihal A."/>
            <person name="Ory A."/>
            <person name="Chrisophersen C."/>
            <person name="Lee A.D."/>
            <person name="Boulton J."/>
            <person name="Springer M."/>
        </authorList>
    </citation>
    <scope>NUCLEOTIDE SEQUENCE [LARGE SCALE GENOMIC DNA]</scope>
    <source>
        <strain evidence="2 3">23A</strain>
    </source>
</reference>
<proteinExistence type="predicted"/>
<gene>
    <name evidence="2" type="ORF">V5F32_18405</name>
</gene>
<dbReference type="EMBL" id="JBAFVH010000010">
    <property type="protein sequence ID" value="MFG1374155.1"/>
    <property type="molecule type" value="Genomic_DNA"/>
</dbReference>